<name>A0A136IJT3_9PEZI</name>
<sequence length="55" mass="6356">MWFQYCYAVRYDNRIVIVTMALVAHLIMIWTMAFGHGFILRSCDGDGDGTVPWTI</sequence>
<organism evidence="2 3">
    <name type="scientific">Microdochium bolleyi</name>
    <dbReference type="NCBI Taxonomy" id="196109"/>
    <lineage>
        <taxon>Eukaryota</taxon>
        <taxon>Fungi</taxon>
        <taxon>Dikarya</taxon>
        <taxon>Ascomycota</taxon>
        <taxon>Pezizomycotina</taxon>
        <taxon>Sordariomycetes</taxon>
        <taxon>Xylariomycetidae</taxon>
        <taxon>Xylariales</taxon>
        <taxon>Microdochiaceae</taxon>
        <taxon>Microdochium</taxon>
    </lineage>
</organism>
<keyword evidence="1" id="KW-0812">Transmembrane</keyword>
<dbReference type="InParanoid" id="A0A136IJT3"/>
<accession>A0A136IJT3</accession>
<evidence type="ECO:0000313" key="2">
    <source>
        <dbReference type="EMBL" id="KXJ85206.1"/>
    </source>
</evidence>
<protein>
    <submittedName>
        <fullName evidence="2">Uncharacterized protein</fullName>
    </submittedName>
</protein>
<gene>
    <name evidence="2" type="ORF">Micbo1qcDRAFT_56514</name>
</gene>
<evidence type="ECO:0000256" key="1">
    <source>
        <dbReference type="SAM" id="Phobius"/>
    </source>
</evidence>
<dbReference type="Proteomes" id="UP000070501">
    <property type="component" value="Unassembled WGS sequence"/>
</dbReference>
<dbReference type="AlphaFoldDB" id="A0A136IJT3"/>
<feature type="transmembrane region" description="Helical" evidence="1">
    <location>
        <begin position="15"/>
        <end position="34"/>
    </location>
</feature>
<keyword evidence="1" id="KW-0472">Membrane</keyword>
<evidence type="ECO:0000313" key="3">
    <source>
        <dbReference type="Proteomes" id="UP000070501"/>
    </source>
</evidence>
<proteinExistence type="predicted"/>
<keyword evidence="1" id="KW-1133">Transmembrane helix</keyword>
<dbReference type="EMBL" id="KQ964290">
    <property type="protein sequence ID" value="KXJ85206.1"/>
    <property type="molecule type" value="Genomic_DNA"/>
</dbReference>
<reference evidence="3" key="1">
    <citation type="submission" date="2016-02" db="EMBL/GenBank/DDBJ databases">
        <title>Draft genome sequence of Microdochium bolleyi, a fungal endophyte of beachgrass.</title>
        <authorList>
            <consortium name="DOE Joint Genome Institute"/>
            <person name="David A.S."/>
            <person name="May G."/>
            <person name="Haridas S."/>
            <person name="Lim J."/>
            <person name="Wang M."/>
            <person name="Labutti K."/>
            <person name="Lipzen A."/>
            <person name="Barry K."/>
            <person name="Grigoriev I.V."/>
        </authorList>
    </citation>
    <scope>NUCLEOTIDE SEQUENCE [LARGE SCALE GENOMIC DNA]</scope>
    <source>
        <strain evidence="3">J235TASD1</strain>
    </source>
</reference>
<keyword evidence="3" id="KW-1185">Reference proteome</keyword>